<evidence type="ECO:0000313" key="2">
    <source>
        <dbReference type="EMBL" id="MDG0863289.1"/>
    </source>
</evidence>
<sequence>MQTTIHKGVIHDKRWSYAERPKPFSDGLGYQSVSFVGCNGLCGPFFATSGISKELEKAIASRSPVELEIGEVYIPNAGRPLVALKVDGKAYAMRPVQGPGIVAFWCFQALNLTFWIVGLLTLPFLVGAVVLYFAWLGRKVVRENREALSTLNNHLASLRGAVEFV</sequence>
<name>A0A9X4LIH9_9BURK</name>
<evidence type="ECO:0000256" key="1">
    <source>
        <dbReference type="SAM" id="Phobius"/>
    </source>
</evidence>
<keyword evidence="3" id="KW-1185">Reference proteome</keyword>
<dbReference type="AlphaFoldDB" id="A0A9X4LIH9"/>
<comment type="caution">
    <text evidence="2">The sequence shown here is derived from an EMBL/GenBank/DDBJ whole genome shotgun (WGS) entry which is preliminary data.</text>
</comment>
<keyword evidence="1" id="KW-0812">Transmembrane</keyword>
<feature type="transmembrane region" description="Helical" evidence="1">
    <location>
        <begin position="112"/>
        <end position="135"/>
    </location>
</feature>
<organism evidence="2 3">
    <name type="scientific">Pelomonas aquatica</name>
    <dbReference type="NCBI Taxonomy" id="431058"/>
    <lineage>
        <taxon>Bacteria</taxon>
        <taxon>Pseudomonadati</taxon>
        <taxon>Pseudomonadota</taxon>
        <taxon>Betaproteobacteria</taxon>
        <taxon>Burkholderiales</taxon>
        <taxon>Sphaerotilaceae</taxon>
        <taxon>Roseateles</taxon>
    </lineage>
</organism>
<keyword evidence="1" id="KW-1133">Transmembrane helix</keyword>
<dbReference type="Proteomes" id="UP001152766">
    <property type="component" value="Unassembled WGS sequence"/>
</dbReference>
<keyword evidence="1" id="KW-0472">Membrane</keyword>
<accession>A0A9X4LIH9</accession>
<evidence type="ECO:0000313" key="3">
    <source>
        <dbReference type="Proteomes" id="UP001152766"/>
    </source>
</evidence>
<gene>
    <name evidence="2" type="ORF">EXJ73_12520</name>
</gene>
<proteinExistence type="predicted"/>
<reference evidence="2" key="1">
    <citation type="submission" date="2019-02" db="EMBL/GenBank/DDBJ databases">
        <title>Draft genome of the type strain Pelomonas aquatica CCUG 52575T.</title>
        <authorList>
            <person name="Gomila M."/>
            <person name="Lalucat J."/>
        </authorList>
    </citation>
    <scope>NUCLEOTIDE SEQUENCE</scope>
    <source>
        <strain evidence="2">CCUG 52575</strain>
    </source>
</reference>
<dbReference type="EMBL" id="SGUG01000016">
    <property type="protein sequence ID" value="MDG0863289.1"/>
    <property type="molecule type" value="Genomic_DNA"/>
</dbReference>
<protein>
    <submittedName>
        <fullName evidence="2">Uncharacterized protein</fullName>
    </submittedName>
</protein>
<dbReference type="RefSeq" id="WP_268147758.1">
    <property type="nucleotide sequence ID" value="NZ_JAPPUW010000003.1"/>
</dbReference>